<name>A0A0J6Y3F1_COCIT</name>
<dbReference type="EMBL" id="DS028094">
    <property type="protein sequence ID" value="KMP03171.1"/>
    <property type="molecule type" value="Genomic_DNA"/>
</dbReference>
<reference evidence="2" key="1">
    <citation type="journal article" date="2010" name="Genome Res.">
        <title>Population genomic sequencing of Coccidioides fungi reveals recent hybridization and transposon control.</title>
        <authorList>
            <person name="Neafsey D.E."/>
            <person name="Barker B.M."/>
            <person name="Sharpton T.J."/>
            <person name="Stajich J.E."/>
            <person name="Park D.J."/>
            <person name="Whiston E."/>
            <person name="Hung C.-Y."/>
            <person name="McMahan C."/>
            <person name="White J."/>
            <person name="Sykes S."/>
            <person name="Heiman D."/>
            <person name="Young S."/>
            <person name="Zeng Q."/>
            <person name="Abouelleil A."/>
            <person name="Aftuck L."/>
            <person name="Bessette D."/>
            <person name="Brown A."/>
            <person name="FitzGerald M."/>
            <person name="Lui A."/>
            <person name="Macdonald J.P."/>
            <person name="Priest M."/>
            <person name="Orbach M.J."/>
            <person name="Galgiani J.N."/>
            <person name="Kirkland T.N."/>
            <person name="Cole G.T."/>
            <person name="Birren B.W."/>
            <person name="Henn M.R."/>
            <person name="Taylor J.W."/>
            <person name="Rounsley S.D."/>
        </authorList>
    </citation>
    <scope>NUCLEOTIDE SEQUENCE [LARGE SCALE GENOMIC DNA]</scope>
    <source>
        <strain evidence="2">RMSCC 2394</strain>
    </source>
</reference>
<gene>
    <name evidence="1" type="ORF">CIRG_02863</name>
</gene>
<accession>A0A0J6Y3F1</accession>
<proteinExistence type="predicted"/>
<evidence type="ECO:0000313" key="1">
    <source>
        <dbReference type="EMBL" id="KMP03171.1"/>
    </source>
</evidence>
<organism evidence="1 2">
    <name type="scientific">Coccidioides immitis RMSCC 2394</name>
    <dbReference type="NCBI Taxonomy" id="404692"/>
    <lineage>
        <taxon>Eukaryota</taxon>
        <taxon>Fungi</taxon>
        <taxon>Dikarya</taxon>
        <taxon>Ascomycota</taxon>
        <taxon>Pezizomycotina</taxon>
        <taxon>Eurotiomycetes</taxon>
        <taxon>Eurotiomycetidae</taxon>
        <taxon>Onygenales</taxon>
        <taxon>Onygenaceae</taxon>
        <taxon>Coccidioides</taxon>
    </lineage>
</organism>
<dbReference type="Proteomes" id="UP000054565">
    <property type="component" value="Unassembled WGS sequence"/>
</dbReference>
<dbReference type="AlphaFoldDB" id="A0A0J6Y3F1"/>
<protein>
    <submittedName>
        <fullName evidence="1">Uncharacterized protein</fullName>
    </submittedName>
</protein>
<evidence type="ECO:0000313" key="2">
    <source>
        <dbReference type="Proteomes" id="UP000054565"/>
    </source>
</evidence>
<sequence length="107" mass="12171">MDVSTPYDVLRTSTETGKGKVHVQYGVHTRLVVMSDITYAVDPFPFYNKSDKKQGVKHTITSSLTATQAQQKNLKSAEKPHGKRNFWSCFVSVLPFQDKDFTAEWSR</sequence>